<dbReference type="SMART" id="SM00226">
    <property type="entry name" value="LMWPc"/>
    <property type="match status" value="1"/>
</dbReference>
<dbReference type="RefSeq" id="WP_157290697.1">
    <property type="nucleotide sequence ID" value="NZ_WQRF01000003.1"/>
</dbReference>
<accession>A0A7X3FSD9</accession>
<dbReference type="PANTHER" id="PTHR43428">
    <property type="entry name" value="ARSENATE REDUCTASE"/>
    <property type="match status" value="1"/>
</dbReference>
<reference evidence="3 4" key="1">
    <citation type="submission" date="2019-12" db="EMBL/GenBank/DDBJ databases">
        <title>Devosia maris sp. nov., isolated from the deep seawater.</title>
        <authorList>
            <person name="Liu Y."/>
        </authorList>
    </citation>
    <scope>NUCLEOTIDE SEQUENCE [LARGE SCALE GENOMIC DNA]</scope>
    <source>
        <strain evidence="3 4">L53-10-65</strain>
    </source>
</reference>
<dbReference type="SUPFAM" id="SSF52788">
    <property type="entry name" value="Phosphotyrosine protein phosphatases I"/>
    <property type="match status" value="1"/>
</dbReference>
<organism evidence="3 4">
    <name type="scientific">Devosia marina</name>
    <dbReference type="NCBI Taxonomy" id="2683198"/>
    <lineage>
        <taxon>Bacteria</taxon>
        <taxon>Pseudomonadati</taxon>
        <taxon>Pseudomonadota</taxon>
        <taxon>Alphaproteobacteria</taxon>
        <taxon>Hyphomicrobiales</taxon>
        <taxon>Devosiaceae</taxon>
        <taxon>Devosia</taxon>
    </lineage>
</organism>
<dbReference type="Gene3D" id="3.40.50.2300">
    <property type="match status" value="1"/>
</dbReference>
<gene>
    <name evidence="3" type="ORF">GO014_12635</name>
</gene>
<dbReference type="EMBL" id="WQRF01000003">
    <property type="protein sequence ID" value="MVS99869.1"/>
    <property type="molecule type" value="Genomic_DNA"/>
</dbReference>
<evidence type="ECO:0000256" key="1">
    <source>
        <dbReference type="ARBA" id="ARBA00022849"/>
    </source>
</evidence>
<evidence type="ECO:0000313" key="3">
    <source>
        <dbReference type="EMBL" id="MVS99869.1"/>
    </source>
</evidence>
<dbReference type="AlphaFoldDB" id="A0A7X3FSD9"/>
<sequence length="178" mass="19251">MTNAASDRVYNVLFLCTGNSARSILGEALMNAVPGGKFRAYSAGSQPKGEVHPLALHTLKEMDLPTEGYRSKSWDEFATPEAPKLDFVFTVCDNAAGEACPFWPGQPMTAHWGVEDPAAVEGSEIDKVSAFRNAANYLRRRIEVFAALPLATIDKMSLQAKLKDIGKLDGATDKASND</sequence>
<feature type="domain" description="Phosphotyrosine protein phosphatase I" evidence="2">
    <location>
        <begin position="10"/>
        <end position="148"/>
    </location>
</feature>
<dbReference type="PANTHER" id="PTHR43428:SF1">
    <property type="entry name" value="ARSENATE REDUCTASE"/>
    <property type="match status" value="1"/>
</dbReference>
<dbReference type="Pfam" id="PF01451">
    <property type="entry name" value="LMWPc"/>
    <property type="match status" value="1"/>
</dbReference>
<dbReference type="GO" id="GO:0046685">
    <property type="term" value="P:response to arsenic-containing substance"/>
    <property type="evidence" value="ECO:0007669"/>
    <property type="project" value="UniProtKB-KW"/>
</dbReference>
<protein>
    <submittedName>
        <fullName evidence="3">Arsenate reductase ArsC</fullName>
    </submittedName>
</protein>
<dbReference type="CDD" id="cd16345">
    <property type="entry name" value="LMWP_ArsC"/>
    <property type="match status" value="1"/>
</dbReference>
<dbReference type="InterPro" id="IPR036196">
    <property type="entry name" value="Ptyr_pPase_sf"/>
</dbReference>
<dbReference type="Proteomes" id="UP000438106">
    <property type="component" value="Unassembled WGS sequence"/>
</dbReference>
<name>A0A7X3FSD9_9HYPH</name>
<keyword evidence="4" id="KW-1185">Reference proteome</keyword>
<keyword evidence="1" id="KW-0059">Arsenical resistance</keyword>
<comment type="caution">
    <text evidence="3">The sequence shown here is derived from an EMBL/GenBank/DDBJ whole genome shotgun (WGS) entry which is preliminary data.</text>
</comment>
<proteinExistence type="predicted"/>
<evidence type="ECO:0000259" key="2">
    <source>
        <dbReference type="SMART" id="SM00226"/>
    </source>
</evidence>
<dbReference type="InterPro" id="IPR023485">
    <property type="entry name" value="Ptyr_pPase"/>
</dbReference>
<evidence type="ECO:0000313" key="4">
    <source>
        <dbReference type="Proteomes" id="UP000438106"/>
    </source>
</evidence>